<protein>
    <submittedName>
        <fullName evidence="1">Uncharacterized protein</fullName>
    </submittedName>
</protein>
<evidence type="ECO:0000313" key="1">
    <source>
        <dbReference type="EMBL" id="KAI7835232.1"/>
    </source>
</evidence>
<reference evidence="1" key="1">
    <citation type="submission" date="2020-11" db="EMBL/GenBank/DDBJ databases">
        <title>Chlorella ohadii genome sequencing and assembly.</title>
        <authorList>
            <person name="Murik O."/>
            <person name="Treves H."/>
            <person name="Kedem I."/>
            <person name="Shotland Y."/>
            <person name="Kaplan A."/>
        </authorList>
    </citation>
    <scope>NUCLEOTIDE SEQUENCE</scope>
    <source>
        <strain evidence="1">1</strain>
    </source>
</reference>
<evidence type="ECO:0000313" key="2">
    <source>
        <dbReference type="Proteomes" id="UP001205105"/>
    </source>
</evidence>
<feature type="non-terminal residue" evidence="1">
    <location>
        <position position="36"/>
    </location>
</feature>
<dbReference type="Proteomes" id="UP001205105">
    <property type="component" value="Unassembled WGS sequence"/>
</dbReference>
<proteinExistence type="predicted"/>
<sequence length="36" mass="4072">VRYFIMHAIGGLFLDLGVECFRNAEQFLADADVVLQ</sequence>
<organism evidence="1 2">
    <name type="scientific">Chlorella ohadii</name>
    <dbReference type="NCBI Taxonomy" id="2649997"/>
    <lineage>
        <taxon>Eukaryota</taxon>
        <taxon>Viridiplantae</taxon>
        <taxon>Chlorophyta</taxon>
        <taxon>core chlorophytes</taxon>
        <taxon>Trebouxiophyceae</taxon>
        <taxon>Chlorellales</taxon>
        <taxon>Chlorellaceae</taxon>
        <taxon>Chlorella clade</taxon>
        <taxon>Chlorella</taxon>
    </lineage>
</organism>
<dbReference type="EMBL" id="JADXDR010000482">
    <property type="protein sequence ID" value="KAI7835232.1"/>
    <property type="molecule type" value="Genomic_DNA"/>
</dbReference>
<keyword evidence="2" id="KW-1185">Reference proteome</keyword>
<dbReference type="AlphaFoldDB" id="A0AAD5DC15"/>
<name>A0AAD5DC15_9CHLO</name>
<accession>A0AAD5DC15</accession>
<gene>
    <name evidence="1" type="ORF">COHA_010866</name>
</gene>
<comment type="caution">
    <text evidence="1">The sequence shown here is derived from an EMBL/GenBank/DDBJ whole genome shotgun (WGS) entry which is preliminary data.</text>
</comment>
<feature type="non-terminal residue" evidence="1">
    <location>
        <position position="1"/>
    </location>
</feature>